<feature type="non-terminal residue" evidence="1">
    <location>
        <position position="253"/>
    </location>
</feature>
<name>A0A146KC28_9EUKA</name>
<dbReference type="EMBL" id="GDID01002509">
    <property type="protein sequence ID" value="JAP94097.1"/>
    <property type="molecule type" value="Transcribed_RNA"/>
</dbReference>
<evidence type="ECO:0000313" key="1">
    <source>
        <dbReference type="EMBL" id="JAP94097.1"/>
    </source>
</evidence>
<reference evidence="1" key="1">
    <citation type="submission" date="2015-07" db="EMBL/GenBank/DDBJ databases">
        <title>Adaptation to a free-living lifestyle via gene acquisitions in the diplomonad Trepomonas sp. PC1.</title>
        <authorList>
            <person name="Xu F."/>
            <person name="Jerlstrom-Hultqvist J."/>
            <person name="Kolisko M."/>
            <person name="Simpson A.G.B."/>
            <person name="Roger A.J."/>
            <person name="Svard S.G."/>
            <person name="Andersson J.O."/>
        </authorList>
    </citation>
    <scope>NUCLEOTIDE SEQUENCE</scope>
    <source>
        <strain evidence="1">PC1</strain>
    </source>
</reference>
<sequence length="253" mass="29958">DDVIKFIFKVVSVTQCQISEPNAVRILKIQYKLDELYEKYDTICEKSIISLLKSSQTEQKIIEYIRELILFVSVREYKRSIKQIVTKLLIIFNNKQMPQTEKLLQFCEQKYQTSFNEGLNEYIKQGGNVNEISKVINNQLSVFLNQQIESKFTYIQAIQHDKDEIRTNAYIKLFQSDIKDDMKKPLVEFICEELKFETCPGIIKLILQFLVKFQSQMQIEFVPALEVAWKRILVCQSQQIYEMCRLILQLIIK</sequence>
<proteinExistence type="predicted"/>
<dbReference type="AlphaFoldDB" id="A0A146KC28"/>
<feature type="non-terminal residue" evidence="1">
    <location>
        <position position="1"/>
    </location>
</feature>
<organism evidence="1">
    <name type="scientific">Trepomonas sp. PC1</name>
    <dbReference type="NCBI Taxonomy" id="1076344"/>
    <lineage>
        <taxon>Eukaryota</taxon>
        <taxon>Metamonada</taxon>
        <taxon>Diplomonadida</taxon>
        <taxon>Hexamitidae</taxon>
        <taxon>Hexamitinae</taxon>
        <taxon>Trepomonas</taxon>
    </lineage>
</organism>
<gene>
    <name evidence="1" type="ORF">TPC1_13371</name>
</gene>
<protein>
    <submittedName>
        <fullName evidence="1">Uncharacterized protein</fullName>
    </submittedName>
</protein>
<accession>A0A146KC28</accession>